<reference evidence="1 2" key="1">
    <citation type="journal article" date="2014" name="PLoS Genet.">
        <title>The Genome of Spironucleus salmonicida Highlights a Fish Pathogen Adapted to Fluctuating Environments.</title>
        <authorList>
            <person name="Xu F."/>
            <person name="Jerlstrom-Hultqvist J."/>
            <person name="Einarsson E."/>
            <person name="Astvaldsson A."/>
            <person name="Svard S.G."/>
            <person name="Andersson J.O."/>
        </authorList>
    </citation>
    <scope>NUCLEOTIDE SEQUENCE</scope>
    <source>
        <strain evidence="2">ATCC 50377</strain>
    </source>
</reference>
<sequence>MSDFVDSLIYDRKFVEQQLSKFLLQELTFEQIIELLDHCSLMFDINQVRQIIDIIYSSHQQKFTKKEVLRIIYTIFFGFCLHETAIKFFFFDILEEKQIPIQLALEIFEGQQNLNHDKILEYKKELVYNQSIKINHQLFGSTDKINLLGFLSFESDLLK</sequence>
<dbReference type="Proteomes" id="UP000018208">
    <property type="component" value="Unassembled WGS sequence"/>
</dbReference>
<name>V6LWL0_9EUKA</name>
<organism evidence="1">
    <name type="scientific">Spironucleus salmonicida</name>
    <dbReference type="NCBI Taxonomy" id="348837"/>
    <lineage>
        <taxon>Eukaryota</taxon>
        <taxon>Metamonada</taxon>
        <taxon>Diplomonadida</taxon>
        <taxon>Hexamitidae</taxon>
        <taxon>Hexamitinae</taxon>
        <taxon>Spironucleus</taxon>
    </lineage>
</organism>
<reference evidence="2" key="2">
    <citation type="submission" date="2020-12" db="EMBL/GenBank/DDBJ databases">
        <title>New Spironucleus salmonicida genome in near-complete chromosomes.</title>
        <authorList>
            <person name="Xu F."/>
            <person name="Kurt Z."/>
            <person name="Jimenez-Gonzalez A."/>
            <person name="Astvaldsson A."/>
            <person name="Andersson J.O."/>
            <person name="Svard S.G."/>
        </authorList>
    </citation>
    <scope>NUCLEOTIDE SEQUENCE</scope>
    <source>
        <strain evidence="2">ATCC 50377</strain>
    </source>
</reference>
<evidence type="ECO:0000313" key="3">
    <source>
        <dbReference type="Proteomes" id="UP000018208"/>
    </source>
</evidence>
<proteinExistence type="predicted"/>
<dbReference type="EMBL" id="AUWU02000001">
    <property type="protein sequence ID" value="KAH0576767.1"/>
    <property type="molecule type" value="Genomic_DNA"/>
</dbReference>
<dbReference type="VEuPathDB" id="GiardiaDB:SS50377_20113"/>
<protein>
    <submittedName>
        <fullName evidence="1">Uncharacterized protein</fullName>
    </submittedName>
</protein>
<keyword evidence="3" id="KW-1185">Reference proteome</keyword>
<evidence type="ECO:0000313" key="2">
    <source>
        <dbReference type="EMBL" id="KAH0576767.1"/>
    </source>
</evidence>
<dbReference type="EMBL" id="KI546100">
    <property type="protein sequence ID" value="EST45169.1"/>
    <property type="molecule type" value="Genomic_DNA"/>
</dbReference>
<dbReference type="AlphaFoldDB" id="V6LWL0"/>
<accession>V6LWL0</accession>
<evidence type="ECO:0000313" key="1">
    <source>
        <dbReference type="EMBL" id="EST45169.1"/>
    </source>
</evidence>
<gene>
    <name evidence="1" type="ORF">SS50377_14742</name>
    <name evidence="2" type="ORF">SS50377_20113</name>
</gene>